<organism evidence="2 3">
    <name type="scientific">Lipomyces tetrasporus</name>
    <dbReference type="NCBI Taxonomy" id="54092"/>
    <lineage>
        <taxon>Eukaryota</taxon>
        <taxon>Fungi</taxon>
        <taxon>Dikarya</taxon>
        <taxon>Ascomycota</taxon>
        <taxon>Saccharomycotina</taxon>
        <taxon>Lipomycetes</taxon>
        <taxon>Lipomycetales</taxon>
        <taxon>Lipomycetaceae</taxon>
        <taxon>Lipomyces</taxon>
    </lineage>
</organism>
<sequence>MPYFPSLLSVTRSFCVFRKFLHTGSYSQLVAMEVPVIGEIDDEETIFDIYWFQIVLQRTVSLNHIDPYGRPSLHLWQMPSHSAWKGTGFHGGRCGDSSCRNTPSVSQQYGYAFGTADSLLPAEHKATTIHQTKEEGDAEEEAGQYEPPEWRQNSKEENHTRRIQ</sequence>
<dbReference type="RefSeq" id="XP_056042022.1">
    <property type="nucleotide sequence ID" value="XM_056189701.1"/>
</dbReference>
<protein>
    <submittedName>
        <fullName evidence="2">RmlC-like cupin</fullName>
    </submittedName>
</protein>
<dbReference type="Proteomes" id="UP001217417">
    <property type="component" value="Unassembled WGS sequence"/>
</dbReference>
<evidence type="ECO:0000256" key="1">
    <source>
        <dbReference type="SAM" id="MobiDB-lite"/>
    </source>
</evidence>
<evidence type="ECO:0000313" key="2">
    <source>
        <dbReference type="EMBL" id="KAJ8098572.1"/>
    </source>
</evidence>
<comment type="caution">
    <text evidence="2">The sequence shown here is derived from an EMBL/GenBank/DDBJ whole genome shotgun (WGS) entry which is preliminary data.</text>
</comment>
<reference evidence="2" key="1">
    <citation type="submission" date="2023-03" db="EMBL/GenBank/DDBJ databases">
        <title>Near-Complete genome sequence of Lipomyces tetrasporous NRRL Y-64009, an oleaginous yeast capable of growing on lignocellulosic hydrolysates.</title>
        <authorList>
            <consortium name="Lawrence Berkeley National Laboratory"/>
            <person name="Jagtap S.S."/>
            <person name="Liu J.-J."/>
            <person name="Walukiewicz H.E."/>
            <person name="Pangilinan J."/>
            <person name="Lipzen A."/>
            <person name="Ahrendt S."/>
            <person name="Koriabine M."/>
            <person name="Cobaugh K."/>
            <person name="Salamov A."/>
            <person name="Yoshinaga Y."/>
            <person name="Ng V."/>
            <person name="Daum C."/>
            <person name="Grigoriev I.V."/>
            <person name="Slininger P.J."/>
            <person name="Dien B.S."/>
            <person name="Jin Y.-S."/>
            <person name="Rao C.V."/>
        </authorList>
    </citation>
    <scope>NUCLEOTIDE SEQUENCE</scope>
    <source>
        <strain evidence="2">NRRL Y-64009</strain>
    </source>
</reference>
<name>A0AAD7VQ64_9ASCO</name>
<accession>A0AAD7VQ64</accession>
<evidence type="ECO:0000313" key="3">
    <source>
        <dbReference type="Proteomes" id="UP001217417"/>
    </source>
</evidence>
<feature type="compositionally biased region" description="Basic and acidic residues" evidence="1">
    <location>
        <begin position="124"/>
        <end position="135"/>
    </location>
</feature>
<dbReference type="GeneID" id="80884867"/>
<feature type="compositionally biased region" description="Basic and acidic residues" evidence="1">
    <location>
        <begin position="148"/>
        <end position="164"/>
    </location>
</feature>
<gene>
    <name evidence="2" type="ORF">POJ06DRAFT_277013</name>
</gene>
<dbReference type="EMBL" id="JARPMG010000008">
    <property type="protein sequence ID" value="KAJ8098572.1"/>
    <property type="molecule type" value="Genomic_DNA"/>
</dbReference>
<feature type="region of interest" description="Disordered" evidence="1">
    <location>
        <begin position="124"/>
        <end position="164"/>
    </location>
</feature>
<keyword evidence="3" id="KW-1185">Reference proteome</keyword>
<proteinExistence type="predicted"/>
<dbReference type="AlphaFoldDB" id="A0AAD7VQ64"/>